<evidence type="ECO:0000259" key="3">
    <source>
        <dbReference type="Pfam" id="PF00171"/>
    </source>
</evidence>
<dbReference type="Gene3D" id="3.40.309.10">
    <property type="entry name" value="Aldehyde Dehydrogenase, Chain A, domain 2"/>
    <property type="match status" value="1"/>
</dbReference>
<dbReference type="RefSeq" id="WP_150696712.1">
    <property type="nucleotide sequence ID" value="NZ_CABPRZ010000006.1"/>
</dbReference>
<dbReference type="PANTHER" id="PTHR43353:SF5">
    <property type="entry name" value="SUCCINATE-SEMIALDEHYDE DEHYDROGENASE, MITOCHONDRIAL"/>
    <property type="match status" value="1"/>
</dbReference>
<protein>
    <submittedName>
        <fullName evidence="4">Aldehyde dehydrogenase</fullName>
    </submittedName>
</protein>
<feature type="domain" description="Aldehyde dehydrogenase" evidence="3">
    <location>
        <begin position="30"/>
        <end position="479"/>
    </location>
</feature>
<name>A0A5E4UBS1_9BURK</name>
<dbReference type="GO" id="GO:0004777">
    <property type="term" value="F:succinate-semialdehyde dehydrogenase (NAD+) activity"/>
    <property type="evidence" value="ECO:0007669"/>
    <property type="project" value="TreeGrafter"/>
</dbReference>
<organism evidence="4 5">
    <name type="scientific">Pandoraea terrae</name>
    <dbReference type="NCBI Taxonomy" id="1537710"/>
    <lineage>
        <taxon>Bacteria</taxon>
        <taxon>Pseudomonadati</taxon>
        <taxon>Pseudomonadota</taxon>
        <taxon>Betaproteobacteria</taxon>
        <taxon>Burkholderiales</taxon>
        <taxon>Burkholderiaceae</taxon>
        <taxon>Pandoraea</taxon>
    </lineage>
</organism>
<accession>A0A5E4UBS1</accession>
<dbReference type="PANTHER" id="PTHR43353">
    <property type="entry name" value="SUCCINATE-SEMIALDEHYDE DEHYDROGENASE, MITOCHONDRIAL"/>
    <property type="match status" value="1"/>
</dbReference>
<dbReference type="OrthoDB" id="6187633at2"/>
<dbReference type="FunFam" id="3.40.605.10:FF:000007">
    <property type="entry name" value="NAD/NADP-dependent betaine aldehyde dehydrogenase"/>
    <property type="match status" value="1"/>
</dbReference>
<dbReference type="Pfam" id="PF00171">
    <property type="entry name" value="Aldedh"/>
    <property type="match status" value="1"/>
</dbReference>
<reference evidence="4 5" key="1">
    <citation type="submission" date="2019-08" db="EMBL/GenBank/DDBJ databases">
        <authorList>
            <person name="Peeters C."/>
        </authorList>
    </citation>
    <scope>NUCLEOTIDE SEQUENCE [LARGE SCALE GENOMIC DNA]</scope>
    <source>
        <strain evidence="4 5">LMG 30175</strain>
    </source>
</reference>
<dbReference type="InterPro" id="IPR050740">
    <property type="entry name" value="Aldehyde_DH_Superfamily"/>
</dbReference>
<comment type="similarity">
    <text evidence="1">Belongs to the aldehyde dehydrogenase family.</text>
</comment>
<dbReference type="CDD" id="cd07103">
    <property type="entry name" value="ALDH_F5_SSADH_GabD"/>
    <property type="match status" value="1"/>
</dbReference>
<evidence type="ECO:0000313" key="4">
    <source>
        <dbReference type="EMBL" id="VVD95669.1"/>
    </source>
</evidence>
<dbReference type="Gene3D" id="3.40.605.10">
    <property type="entry name" value="Aldehyde Dehydrogenase, Chain A, domain 1"/>
    <property type="match status" value="1"/>
</dbReference>
<dbReference type="InterPro" id="IPR015590">
    <property type="entry name" value="Aldehyde_DH_dom"/>
</dbReference>
<gene>
    <name evidence="4" type="ORF">PTE30175_01789</name>
</gene>
<evidence type="ECO:0000313" key="5">
    <source>
        <dbReference type="Proteomes" id="UP000414233"/>
    </source>
</evidence>
<dbReference type="EMBL" id="CABPRZ010000006">
    <property type="protein sequence ID" value="VVD95669.1"/>
    <property type="molecule type" value="Genomic_DNA"/>
</dbReference>
<dbReference type="SUPFAM" id="SSF53720">
    <property type="entry name" value="ALDH-like"/>
    <property type="match status" value="1"/>
</dbReference>
<dbReference type="InterPro" id="IPR016161">
    <property type="entry name" value="Ald_DH/histidinol_DH"/>
</dbReference>
<sequence>MNLDAKRGYSEPLQYIAGQWRAGRGGVVGQIHNPATGEGLSDIRGANEDDLNDALAAADDAFGTWRRKSAIERGGILTRAATLLRERATDIARVMTLEQGKPLAESTLEVMLCAETLEWYAAEGLRAYGRVIPPRSGVARQMVLPQPIGPVAAFAPWNFPALLPMRKIAPALAAGCTMVLKPAEETPASALALVAALRDAGLPDGVLNVVFGQPAEISEHLIRSDVIRKITFTGSTAVGKTLAGLAAQHVKPCTLELGGHAPVFVFDDVDIERTVAVCVQGKLRNAGQVCTSPTRFFVQTGIYDRFVTQLTAAMAQTKVGDGLSAESQMGPLASARRLHALEATVADAVAAGGVVRTGGARLDGAGYFFAPTLIEGTPVHARPMQVEPFGPIAFVNPFETVDDALREGNRLPYGLAAYVFTSSWSTAAVMSEALEAGGIGINAFSVSHIEAPFGGVKESGYGQEGGLEGLQAFLHQKYVHHV</sequence>
<keyword evidence="5" id="KW-1185">Reference proteome</keyword>
<evidence type="ECO:0000256" key="2">
    <source>
        <dbReference type="ARBA" id="ARBA00023002"/>
    </source>
</evidence>
<dbReference type="Proteomes" id="UP000414233">
    <property type="component" value="Unassembled WGS sequence"/>
</dbReference>
<evidence type="ECO:0000256" key="1">
    <source>
        <dbReference type="ARBA" id="ARBA00009986"/>
    </source>
</evidence>
<dbReference type="InterPro" id="IPR016163">
    <property type="entry name" value="Ald_DH_C"/>
</dbReference>
<dbReference type="InterPro" id="IPR016162">
    <property type="entry name" value="Ald_DH_N"/>
</dbReference>
<dbReference type="AlphaFoldDB" id="A0A5E4UBS1"/>
<proteinExistence type="inferred from homology"/>
<keyword evidence="2" id="KW-0560">Oxidoreductase</keyword>
<dbReference type="GO" id="GO:0009450">
    <property type="term" value="P:gamma-aminobutyric acid catabolic process"/>
    <property type="evidence" value="ECO:0007669"/>
    <property type="project" value="TreeGrafter"/>
</dbReference>